<evidence type="ECO:0000313" key="2">
    <source>
        <dbReference type="Proteomes" id="UP000298652"/>
    </source>
</evidence>
<sequence length="86" mass="9585">MAKLRPALLLFLDGNSQTDGALRHLAEEDFELGSTSPESHRRSTHALRPQLYQLWCAGQPLPLWLLPTSRITRKLKPGLRLATVAG</sequence>
<dbReference type="EMBL" id="CM016558">
    <property type="protein sequence ID" value="TKW03961.1"/>
    <property type="molecule type" value="Genomic_DNA"/>
</dbReference>
<gene>
    <name evidence="1" type="ORF">SEVIR_7G077750v2</name>
</gene>
<dbReference type="AlphaFoldDB" id="A0A4U6TMZ2"/>
<protein>
    <submittedName>
        <fullName evidence="1">Uncharacterized protein</fullName>
    </submittedName>
</protein>
<proteinExistence type="predicted"/>
<dbReference type="Proteomes" id="UP000298652">
    <property type="component" value="Chromosome 7"/>
</dbReference>
<name>A0A4U6TMZ2_SETVI</name>
<dbReference type="Gramene" id="TKW03961">
    <property type="protein sequence ID" value="TKW03961"/>
    <property type="gene ID" value="SEVIR_7G077750v2"/>
</dbReference>
<accession>A0A4U6TMZ2</accession>
<reference evidence="1" key="1">
    <citation type="submission" date="2019-03" db="EMBL/GenBank/DDBJ databases">
        <title>WGS assembly of Setaria viridis.</title>
        <authorList>
            <person name="Huang P."/>
            <person name="Jenkins J."/>
            <person name="Grimwood J."/>
            <person name="Barry K."/>
            <person name="Healey A."/>
            <person name="Mamidi S."/>
            <person name="Sreedasyam A."/>
            <person name="Shu S."/>
            <person name="Feldman M."/>
            <person name="Wu J."/>
            <person name="Yu Y."/>
            <person name="Chen C."/>
            <person name="Johnson J."/>
            <person name="Rokhsar D."/>
            <person name="Baxter I."/>
            <person name="Schmutz J."/>
            <person name="Brutnell T."/>
            <person name="Kellogg E."/>
        </authorList>
    </citation>
    <scope>NUCLEOTIDE SEQUENCE [LARGE SCALE GENOMIC DNA]</scope>
</reference>
<organism evidence="1 2">
    <name type="scientific">Setaria viridis</name>
    <name type="common">Green bristlegrass</name>
    <name type="synonym">Setaria italica subsp. viridis</name>
    <dbReference type="NCBI Taxonomy" id="4556"/>
    <lineage>
        <taxon>Eukaryota</taxon>
        <taxon>Viridiplantae</taxon>
        <taxon>Streptophyta</taxon>
        <taxon>Embryophyta</taxon>
        <taxon>Tracheophyta</taxon>
        <taxon>Spermatophyta</taxon>
        <taxon>Magnoliopsida</taxon>
        <taxon>Liliopsida</taxon>
        <taxon>Poales</taxon>
        <taxon>Poaceae</taxon>
        <taxon>PACMAD clade</taxon>
        <taxon>Panicoideae</taxon>
        <taxon>Panicodae</taxon>
        <taxon>Paniceae</taxon>
        <taxon>Cenchrinae</taxon>
        <taxon>Setaria</taxon>
    </lineage>
</organism>
<evidence type="ECO:0000313" key="1">
    <source>
        <dbReference type="EMBL" id="TKW03961.1"/>
    </source>
</evidence>
<keyword evidence="2" id="KW-1185">Reference proteome</keyword>